<gene>
    <name evidence="1" type="ORF">NCTC9810_00524</name>
</gene>
<protein>
    <submittedName>
        <fullName evidence="1">Uncharacterized protein</fullName>
    </submittedName>
</protein>
<proteinExistence type="predicted"/>
<evidence type="ECO:0000313" key="1">
    <source>
        <dbReference type="EMBL" id="SUU92199.1"/>
    </source>
</evidence>
<dbReference type="AlphaFoldDB" id="A0A380WTK8"/>
<organism evidence="1 2">
    <name type="scientific">Anaerococcus octavius</name>
    <dbReference type="NCBI Taxonomy" id="54007"/>
    <lineage>
        <taxon>Bacteria</taxon>
        <taxon>Bacillati</taxon>
        <taxon>Bacillota</taxon>
        <taxon>Tissierellia</taxon>
        <taxon>Tissierellales</taxon>
        <taxon>Peptoniphilaceae</taxon>
        <taxon>Anaerococcus</taxon>
    </lineage>
</organism>
<sequence>MEKLNDYIIDPCYDMYIDLISEMGEDIVYNSSSREFEDGEVIITLCEGLPSVYLKSDGNKLIMQMHILATGTVSTTDITNLDKIKDVIPEVIATMYDENIII</sequence>
<accession>A0A380WTK8</accession>
<dbReference type="RefSeq" id="WP_115595081.1">
    <property type="nucleotide sequence ID" value="NZ_UFTA01000002.1"/>
</dbReference>
<reference evidence="1 2" key="1">
    <citation type="submission" date="2018-06" db="EMBL/GenBank/DDBJ databases">
        <authorList>
            <consortium name="Pathogen Informatics"/>
            <person name="Doyle S."/>
        </authorList>
    </citation>
    <scope>NUCLEOTIDE SEQUENCE [LARGE SCALE GENOMIC DNA]</scope>
    <source>
        <strain evidence="1 2">NCTC9810</strain>
    </source>
</reference>
<evidence type="ECO:0000313" key="2">
    <source>
        <dbReference type="Proteomes" id="UP000255124"/>
    </source>
</evidence>
<name>A0A380WTK8_9FIRM</name>
<dbReference type="EMBL" id="UFTA01000002">
    <property type="protein sequence ID" value="SUU92199.1"/>
    <property type="molecule type" value="Genomic_DNA"/>
</dbReference>
<dbReference type="Proteomes" id="UP000255124">
    <property type="component" value="Unassembled WGS sequence"/>
</dbReference>